<dbReference type="KEGG" id="acab:QRX50_36150"/>
<organism evidence="1 2">
    <name type="scientific">Amycolatopsis carbonis</name>
    <dbReference type="NCBI Taxonomy" id="715471"/>
    <lineage>
        <taxon>Bacteria</taxon>
        <taxon>Bacillati</taxon>
        <taxon>Actinomycetota</taxon>
        <taxon>Actinomycetes</taxon>
        <taxon>Pseudonocardiales</taxon>
        <taxon>Pseudonocardiaceae</taxon>
        <taxon>Amycolatopsis</taxon>
    </lineage>
</organism>
<reference evidence="1 2" key="1">
    <citation type="submission" date="2023-06" db="EMBL/GenBank/DDBJ databases">
        <authorList>
            <person name="Oyuntsetseg B."/>
            <person name="Kim S.B."/>
        </authorList>
    </citation>
    <scope>NUCLEOTIDE SEQUENCE [LARGE SCALE GENOMIC DNA]</scope>
    <source>
        <strain evidence="1 2">2-15</strain>
    </source>
</reference>
<proteinExistence type="predicted"/>
<dbReference type="EMBL" id="CP127294">
    <property type="protein sequence ID" value="WIX76825.1"/>
    <property type="molecule type" value="Genomic_DNA"/>
</dbReference>
<dbReference type="AlphaFoldDB" id="A0A9Y2MQ50"/>
<accession>A0A9Y2MQ50</accession>
<evidence type="ECO:0000313" key="1">
    <source>
        <dbReference type="EMBL" id="WIX76825.1"/>
    </source>
</evidence>
<protein>
    <submittedName>
        <fullName evidence="1">Uncharacterized protein</fullName>
    </submittedName>
</protein>
<sequence>MFERPIASTELGDAEVGITAVCWARIPGRSEALLGSIYFDRDETSPVFDKVTPHRRVAETEPRLVYGHGGEFTWAFGDNEGAAPGAQFMRALAPRLRAAWLLMQQPLTLSLSYVENMQWLLLCVSAILLCVSAVAGPVRWPEPISERGSGQ</sequence>
<name>A0A9Y2MQ50_9PSEU</name>
<dbReference type="RefSeq" id="WP_285967572.1">
    <property type="nucleotide sequence ID" value="NZ_CP127294.1"/>
</dbReference>
<dbReference type="Proteomes" id="UP001236014">
    <property type="component" value="Chromosome"/>
</dbReference>
<keyword evidence="2" id="KW-1185">Reference proteome</keyword>
<gene>
    <name evidence="1" type="ORF">QRX50_36150</name>
</gene>
<evidence type="ECO:0000313" key="2">
    <source>
        <dbReference type="Proteomes" id="UP001236014"/>
    </source>
</evidence>